<dbReference type="CDD" id="cd00093">
    <property type="entry name" value="HTH_XRE"/>
    <property type="match status" value="1"/>
</dbReference>
<dbReference type="Pfam" id="PF01381">
    <property type="entry name" value="HTH_3"/>
    <property type="match status" value="1"/>
</dbReference>
<dbReference type="SMART" id="SM00530">
    <property type="entry name" value="HTH_XRE"/>
    <property type="match status" value="1"/>
</dbReference>
<accession>A0ABU3YLG4</accession>
<feature type="domain" description="HTH cro/C1-type" evidence="1">
    <location>
        <begin position="14"/>
        <end position="68"/>
    </location>
</feature>
<name>A0ABU3YLG4_9HYPH</name>
<protein>
    <submittedName>
        <fullName evidence="2">Helix-turn-helix transcriptional regulator</fullName>
    </submittedName>
</protein>
<dbReference type="InterPro" id="IPR001387">
    <property type="entry name" value="Cro/C1-type_HTH"/>
</dbReference>
<dbReference type="Gene3D" id="1.10.260.40">
    <property type="entry name" value="lambda repressor-like DNA-binding domains"/>
    <property type="match status" value="1"/>
</dbReference>
<evidence type="ECO:0000313" key="2">
    <source>
        <dbReference type="EMBL" id="MDV4186689.1"/>
    </source>
</evidence>
<dbReference type="InterPro" id="IPR010982">
    <property type="entry name" value="Lambda_DNA-bd_dom_sf"/>
</dbReference>
<comment type="caution">
    <text evidence="2">The sequence shown here is derived from an EMBL/GenBank/DDBJ whole genome shotgun (WGS) entry which is preliminary data.</text>
</comment>
<evidence type="ECO:0000259" key="1">
    <source>
        <dbReference type="PROSITE" id="PS50943"/>
    </source>
</evidence>
<dbReference type="RefSeq" id="WP_317276285.1">
    <property type="nucleotide sequence ID" value="NZ_JAWJWH010000006.1"/>
</dbReference>
<dbReference type="EMBL" id="JAWJWI010000006">
    <property type="protein sequence ID" value="MDV4186689.1"/>
    <property type="molecule type" value="Genomic_DNA"/>
</dbReference>
<proteinExistence type="predicted"/>
<dbReference type="Proteomes" id="UP001187203">
    <property type="component" value="Unassembled WGS sequence"/>
</dbReference>
<dbReference type="PROSITE" id="PS50943">
    <property type="entry name" value="HTH_CROC1"/>
    <property type="match status" value="1"/>
</dbReference>
<keyword evidence="3" id="KW-1185">Reference proteome</keyword>
<organism evidence="2 3">
    <name type="scientific">Rhizobium brockwellii</name>
    <dbReference type="NCBI Taxonomy" id="3019932"/>
    <lineage>
        <taxon>Bacteria</taxon>
        <taxon>Pseudomonadati</taxon>
        <taxon>Pseudomonadota</taxon>
        <taxon>Alphaproteobacteria</taxon>
        <taxon>Hyphomicrobiales</taxon>
        <taxon>Rhizobiaceae</taxon>
        <taxon>Rhizobium/Agrobacterium group</taxon>
        <taxon>Rhizobium</taxon>
    </lineage>
</organism>
<evidence type="ECO:0000313" key="3">
    <source>
        <dbReference type="Proteomes" id="UP001187203"/>
    </source>
</evidence>
<sequence length="120" mass="13809">MNYDWVYLGIGGLIRQRRKQLKLTQEKLAPLVDLSRTSLANIESGRQKVLVHQLFAFSSALEMDPADLLPKQLRPIVGSDEVKFSKQLSTHQRAQLMQLLMEEPPMMPTERDTVAKYTKR</sequence>
<dbReference type="SUPFAM" id="SSF47413">
    <property type="entry name" value="lambda repressor-like DNA-binding domains"/>
    <property type="match status" value="1"/>
</dbReference>
<gene>
    <name evidence="2" type="ORF">R1523_14385</name>
</gene>
<reference evidence="3" key="1">
    <citation type="journal article" date="2023" name="Int. J. Mol. Sci.">
        <title>Genomic and Metabolic Characterization of Plant Growth-Promoting Rhizobacteria Isolated from Nodules of Clovers Grown in Non-Farmed Soil.</title>
        <authorList>
            <person name="Wojcik M."/>
            <person name="Koper P."/>
            <person name="Zebracki K."/>
            <person name="Marczak M."/>
            <person name="Mazur A."/>
        </authorList>
    </citation>
    <scope>NUCLEOTIDE SEQUENCE [LARGE SCALE GENOMIC DNA]</scope>
    <source>
        <strain evidence="3">KB12</strain>
    </source>
</reference>